<gene>
    <name evidence="2" type="ORF">GCM10009115_09660</name>
</gene>
<dbReference type="EMBL" id="BAAAFE010000003">
    <property type="protein sequence ID" value="GAA0862546.1"/>
    <property type="molecule type" value="Genomic_DNA"/>
</dbReference>
<feature type="region of interest" description="Disordered" evidence="1">
    <location>
        <begin position="1"/>
        <end position="20"/>
    </location>
</feature>
<reference evidence="3" key="1">
    <citation type="journal article" date="2019" name="Int. J. Syst. Evol. Microbiol.">
        <title>The Global Catalogue of Microorganisms (GCM) 10K type strain sequencing project: providing services to taxonomists for standard genome sequencing and annotation.</title>
        <authorList>
            <consortium name="The Broad Institute Genomics Platform"/>
            <consortium name="The Broad Institute Genome Sequencing Center for Infectious Disease"/>
            <person name="Wu L."/>
            <person name="Ma J."/>
        </authorList>
    </citation>
    <scope>NUCLEOTIDE SEQUENCE [LARGE SCALE GENOMIC DNA]</scope>
    <source>
        <strain evidence="3">JCM 15910</strain>
    </source>
</reference>
<evidence type="ECO:0000313" key="2">
    <source>
        <dbReference type="EMBL" id="GAA0862546.1"/>
    </source>
</evidence>
<evidence type="ECO:0000313" key="3">
    <source>
        <dbReference type="Proteomes" id="UP001500738"/>
    </source>
</evidence>
<organism evidence="2 3">
    <name type="scientific">Sphingopyxis soli</name>
    <dbReference type="NCBI Taxonomy" id="592051"/>
    <lineage>
        <taxon>Bacteria</taxon>
        <taxon>Pseudomonadati</taxon>
        <taxon>Pseudomonadota</taxon>
        <taxon>Alphaproteobacteria</taxon>
        <taxon>Sphingomonadales</taxon>
        <taxon>Sphingomonadaceae</taxon>
        <taxon>Sphingopyxis</taxon>
    </lineage>
</organism>
<protein>
    <submittedName>
        <fullName evidence="2">Uncharacterized protein</fullName>
    </submittedName>
</protein>
<evidence type="ECO:0000256" key="1">
    <source>
        <dbReference type="SAM" id="MobiDB-lite"/>
    </source>
</evidence>
<dbReference type="Proteomes" id="UP001500738">
    <property type="component" value="Unassembled WGS sequence"/>
</dbReference>
<name>A0ABP3XE15_9SPHN</name>
<keyword evidence="3" id="KW-1185">Reference proteome</keyword>
<accession>A0ABP3XE15</accession>
<dbReference type="Gene3D" id="3.40.630.10">
    <property type="entry name" value="Zn peptidases"/>
    <property type="match status" value="1"/>
</dbReference>
<sequence>MGGHGYAPVEAGPRSCGRESWAPVSEWARGWQSTLARAKPPAGGGANVGALIAAGVSAIDLARDGTRYSGIHHAPDGTSDKVDPARLRSNVVLWAATPVILATSEKCELP</sequence>
<comment type="caution">
    <text evidence="2">The sequence shown here is derived from an EMBL/GenBank/DDBJ whole genome shotgun (WGS) entry which is preliminary data.</text>
</comment>
<proteinExistence type="predicted"/>